<accession>A0A160IRI9</accession>
<dbReference type="RefSeq" id="WP_066399404.1">
    <property type="nucleotide sequence ID" value="NZ_CP015378.1"/>
</dbReference>
<dbReference type="SUPFAM" id="SSF46689">
    <property type="entry name" value="Homeodomain-like"/>
    <property type="match status" value="2"/>
</dbReference>
<dbReference type="STRING" id="1221500.ABE65_020960"/>
<dbReference type="EMBL" id="CP015378">
    <property type="protein sequence ID" value="ANC79141.1"/>
    <property type="molecule type" value="Genomic_DNA"/>
</dbReference>
<feature type="domain" description="HTH araC/xylS-type" evidence="4">
    <location>
        <begin position="184"/>
        <end position="282"/>
    </location>
</feature>
<dbReference type="SMART" id="SM00342">
    <property type="entry name" value="HTH_ARAC"/>
    <property type="match status" value="1"/>
</dbReference>
<reference evidence="5 6" key="1">
    <citation type="submission" date="2016-04" db="EMBL/GenBank/DDBJ databases">
        <title>Complete genome sequence of Fictibacillus phosphorivorans G25-29, a strain toxic to nematodes.</title>
        <authorList>
            <person name="Zheng Z."/>
        </authorList>
    </citation>
    <scope>NUCLEOTIDE SEQUENCE [LARGE SCALE GENOMIC DNA]</scope>
    <source>
        <strain evidence="5 6">G25-29</strain>
    </source>
</reference>
<organism evidence="5 6">
    <name type="scientific">Fictibacillus phosphorivorans</name>
    <dbReference type="NCBI Taxonomy" id="1221500"/>
    <lineage>
        <taxon>Bacteria</taxon>
        <taxon>Bacillati</taxon>
        <taxon>Bacillota</taxon>
        <taxon>Bacilli</taxon>
        <taxon>Bacillales</taxon>
        <taxon>Fictibacillaceae</taxon>
        <taxon>Fictibacillus</taxon>
    </lineage>
</organism>
<dbReference type="KEGG" id="fpn:ABE65_020960"/>
<evidence type="ECO:0000259" key="4">
    <source>
        <dbReference type="PROSITE" id="PS01124"/>
    </source>
</evidence>
<evidence type="ECO:0000256" key="1">
    <source>
        <dbReference type="ARBA" id="ARBA00023015"/>
    </source>
</evidence>
<dbReference type="AlphaFoldDB" id="A0A160IRI9"/>
<dbReference type="SUPFAM" id="SSF51215">
    <property type="entry name" value="Regulatory protein AraC"/>
    <property type="match status" value="1"/>
</dbReference>
<dbReference type="PROSITE" id="PS00041">
    <property type="entry name" value="HTH_ARAC_FAMILY_1"/>
    <property type="match status" value="1"/>
</dbReference>
<name>A0A160IRI9_9BACL</name>
<dbReference type="InterPro" id="IPR018062">
    <property type="entry name" value="HTH_AraC-typ_CS"/>
</dbReference>
<dbReference type="Proteomes" id="UP000076623">
    <property type="component" value="Chromosome"/>
</dbReference>
<gene>
    <name evidence="5" type="ORF">ABE65_020960</name>
</gene>
<dbReference type="GO" id="GO:0043565">
    <property type="term" value="F:sequence-specific DNA binding"/>
    <property type="evidence" value="ECO:0007669"/>
    <property type="project" value="InterPro"/>
</dbReference>
<protein>
    <submittedName>
        <fullName evidence="5">AraC family transcriptional regulator</fullName>
    </submittedName>
</protein>
<dbReference type="InterPro" id="IPR009057">
    <property type="entry name" value="Homeodomain-like_sf"/>
</dbReference>
<sequence>MTEKNVRRSNYILHAKSAQYHWDGTGLLSIKTFLNGKAYYKTNRGYFAVEEGNYLLLNQGPYTITIDEQKEVESFCVFFQEDFANDVFRNLSVSDHQLLDDPYTTHTSASFFEKTYEQSQVLTQQMSLLKHMTNQYPLDSNMLDEQFYSIMTTLFREQMKTFKEIDRLDLARKSTREEIYKRVSTAHEYIRAFYDKQLTLDEIAAISCLSPNHLLRNYSTLYKKTPFQHIAELRIAKSITLLETTEYSMTDITYEIGLNNPVSFSRLFKQHLGISPLQYRKKVILDKK</sequence>
<keyword evidence="6" id="KW-1185">Reference proteome</keyword>
<keyword evidence="2" id="KW-0238">DNA-binding</keyword>
<dbReference type="GO" id="GO:0003700">
    <property type="term" value="F:DNA-binding transcription factor activity"/>
    <property type="evidence" value="ECO:0007669"/>
    <property type="project" value="InterPro"/>
</dbReference>
<dbReference type="Pfam" id="PF12833">
    <property type="entry name" value="HTH_18"/>
    <property type="match status" value="1"/>
</dbReference>
<keyword evidence="1" id="KW-0805">Transcription regulation</keyword>
<evidence type="ECO:0000256" key="2">
    <source>
        <dbReference type="ARBA" id="ARBA00023125"/>
    </source>
</evidence>
<keyword evidence="3" id="KW-0804">Transcription</keyword>
<dbReference type="PANTHER" id="PTHR43280">
    <property type="entry name" value="ARAC-FAMILY TRANSCRIPTIONAL REGULATOR"/>
    <property type="match status" value="1"/>
</dbReference>
<evidence type="ECO:0000313" key="5">
    <source>
        <dbReference type="EMBL" id="ANC79141.1"/>
    </source>
</evidence>
<dbReference type="PROSITE" id="PS01124">
    <property type="entry name" value="HTH_ARAC_FAMILY_2"/>
    <property type="match status" value="1"/>
</dbReference>
<dbReference type="PANTHER" id="PTHR43280:SF2">
    <property type="entry name" value="HTH-TYPE TRANSCRIPTIONAL REGULATOR EXSA"/>
    <property type="match status" value="1"/>
</dbReference>
<dbReference type="Gene3D" id="1.10.10.60">
    <property type="entry name" value="Homeodomain-like"/>
    <property type="match status" value="2"/>
</dbReference>
<evidence type="ECO:0000256" key="3">
    <source>
        <dbReference type="ARBA" id="ARBA00023163"/>
    </source>
</evidence>
<evidence type="ECO:0000313" key="6">
    <source>
        <dbReference type="Proteomes" id="UP000076623"/>
    </source>
</evidence>
<dbReference type="InterPro" id="IPR037923">
    <property type="entry name" value="HTH-like"/>
</dbReference>
<proteinExistence type="predicted"/>
<dbReference type="InterPro" id="IPR018060">
    <property type="entry name" value="HTH_AraC"/>
</dbReference>